<keyword evidence="5 9" id="KW-0028">Amino-acid biosynthesis</keyword>
<dbReference type="NCBIfam" id="NF002301">
    <property type="entry name" value="PRK01222.2-1"/>
    <property type="match status" value="1"/>
</dbReference>
<dbReference type="Pfam" id="PF00697">
    <property type="entry name" value="PRAI"/>
    <property type="match status" value="1"/>
</dbReference>
<evidence type="ECO:0000256" key="4">
    <source>
        <dbReference type="ARBA" id="ARBA00022272"/>
    </source>
</evidence>
<dbReference type="InterPro" id="IPR011060">
    <property type="entry name" value="RibuloseP-bd_barrel"/>
</dbReference>
<dbReference type="UniPathway" id="UPA00035">
    <property type="reaction ID" value="UER00042"/>
</dbReference>
<dbReference type="PANTHER" id="PTHR42894">
    <property type="entry name" value="N-(5'-PHOSPHORIBOSYL)ANTHRANILATE ISOMERASE"/>
    <property type="match status" value="1"/>
</dbReference>
<comment type="pathway">
    <text evidence="2 9">Amino-acid biosynthesis; L-tryptophan biosynthesis; L-tryptophan from chorismate: step 3/5.</text>
</comment>
<keyword evidence="12" id="KW-1185">Reference proteome</keyword>
<evidence type="ECO:0000313" key="11">
    <source>
        <dbReference type="EMBL" id="MTH52169.1"/>
    </source>
</evidence>
<evidence type="ECO:0000256" key="5">
    <source>
        <dbReference type="ARBA" id="ARBA00022605"/>
    </source>
</evidence>
<evidence type="ECO:0000256" key="1">
    <source>
        <dbReference type="ARBA" id="ARBA00001164"/>
    </source>
</evidence>
<dbReference type="GO" id="GO:0004640">
    <property type="term" value="F:phosphoribosylanthranilate isomerase activity"/>
    <property type="evidence" value="ECO:0007669"/>
    <property type="project" value="UniProtKB-UniRule"/>
</dbReference>
<sequence length="218" mass="24287">MNRPLLKYCGNKSNHDYQLSLASDADYLGFIFADSKRRVKPEEVKQWIDEYGRKGKKLTGVFVHPSLEEAEEAASMLKLDAVQFHGEEDSALLEKFRSRNGAEIWKAIRHEESALQKMEAYAPFTDVFLIDSKVEGAWGGTGTAFDWSRASAYIQKAEGLGKICFIAGGITPENAESLLQQSSPHGIDLASGIESSGKKDRNLMKILEEKVSRYVSGY</sequence>
<dbReference type="HAMAP" id="MF_00135">
    <property type="entry name" value="PRAI"/>
    <property type="match status" value="1"/>
</dbReference>
<comment type="caution">
    <text evidence="11">The sequence shown here is derived from an EMBL/GenBank/DDBJ whole genome shotgun (WGS) entry which is preliminary data.</text>
</comment>
<comment type="catalytic activity">
    <reaction evidence="1 9">
        <text>N-(5-phospho-beta-D-ribosyl)anthranilate = 1-(2-carboxyphenylamino)-1-deoxy-D-ribulose 5-phosphate</text>
        <dbReference type="Rhea" id="RHEA:21540"/>
        <dbReference type="ChEBI" id="CHEBI:18277"/>
        <dbReference type="ChEBI" id="CHEBI:58613"/>
        <dbReference type="EC" id="5.3.1.24"/>
    </reaction>
</comment>
<accession>A0A7X2V3L3</accession>
<dbReference type="InterPro" id="IPR001240">
    <property type="entry name" value="PRAI_dom"/>
</dbReference>
<gene>
    <name evidence="9" type="primary">trpF</name>
    <name evidence="11" type="ORF">GKZ89_02035</name>
</gene>
<evidence type="ECO:0000256" key="6">
    <source>
        <dbReference type="ARBA" id="ARBA00022822"/>
    </source>
</evidence>
<dbReference type="EC" id="5.3.1.24" evidence="3 9"/>
<keyword evidence="8 9" id="KW-0413">Isomerase</keyword>
<dbReference type="GO" id="GO:0000162">
    <property type="term" value="P:L-tryptophan biosynthetic process"/>
    <property type="evidence" value="ECO:0007669"/>
    <property type="project" value="UniProtKB-UniRule"/>
</dbReference>
<dbReference type="InterPro" id="IPR013785">
    <property type="entry name" value="Aldolase_TIM"/>
</dbReference>
<evidence type="ECO:0000259" key="10">
    <source>
        <dbReference type="Pfam" id="PF00697"/>
    </source>
</evidence>
<dbReference type="CDD" id="cd00405">
    <property type="entry name" value="PRAI"/>
    <property type="match status" value="1"/>
</dbReference>
<proteinExistence type="inferred from homology"/>
<evidence type="ECO:0000256" key="7">
    <source>
        <dbReference type="ARBA" id="ARBA00023141"/>
    </source>
</evidence>
<dbReference type="EMBL" id="WMIB01000001">
    <property type="protein sequence ID" value="MTH52169.1"/>
    <property type="molecule type" value="Genomic_DNA"/>
</dbReference>
<protein>
    <recommendedName>
        <fullName evidence="4 9">N-(5'-phosphoribosyl)anthranilate isomerase</fullName>
        <shortName evidence="9">PRAI</shortName>
        <ecNumber evidence="3 9">5.3.1.24</ecNumber>
    </recommendedName>
</protein>
<keyword evidence="7 9" id="KW-0057">Aromatic amino acid biosynthesis</keyword>
<comment type="similarity">
    <text evidence="9">Belongs to the TrpF family.</text>
</comment>
<dbReference type="SUPFAM" id="SSF51366">
    <property type="entry name" value="Ribulose-phoshate binding barrel"/>
    <property type="match status" value="1"/>
</dbReference>
<keyword evidence="6 9" id="KW-0822">Tryptophan biosynthesis</keyword>
<evidence type="ECO:0000256" key="9">
    <source>
        <dbReference type="HAMAP-Rule" id="MF_00135"/>
    </source>
</evidence>
<evidence type="ECO:0000256" key="8">
    <source>
        <dbReference type="ARBA" id="ARBA00023235"/>
    </source>
</evidence>
<name>A0A7X2V3L3_9BACI</name>
<dbReference type="PANTHER" id="PTHR42894:SF1">
    <property type="entry name" value="N-(5'-PHOSPHORIBOSYL)ANTHRANILATE ISOMERASE"/>
    <property type="match status" value="1"/>
</dbReference>
<dbReference type="AlphaFoldDB" id="A0A7X2V3L3"/>
<reference evidence="11 12" key="1">
    <citation type="journal article" date="2017" name="Int. J. Syst. Evol. Microbiol.">
        <title>Bacillus mangrovi sp. nov., isolated from a sediment sample from a mangrove forest.</title>
        <authorList>
            <person name="Gupta V."/>
            <person name="Singh P.K."/>
            <person name="Korpole S."/>
            <person name="Tanuku N.R.S."/>
            <person name="Pinnaka A.K."/>
        </authorList>
    </citation>
    <scope>NUCLEOTIDE SEQUENCE [LARGE SCALE GENOMIC DNA]</scope>
    <source>
        <strain evidence="11 12">KCTC 33872</strain>
    </source>
</reference>
<evidence type="ECO:0000313" key="12">
    <source>
        <dbReference type="Proteomes" id="UP000434639"/>
    </source>
</evidence>
<dbReference type="RefSeq" id="WP_155110698.1">
    <property type="nucleotide sequence ID" value="NZ_WMIB01000001.1"/>
</dbReference>
<dbReference type="OrthoDB" id="9786954at2"/>
<dbReference type="InterPro" id="IPR044643">
    <property type="entry name" value="TrpF_fam"/>
</dbReference>
<dbReference type="Gene3D" id="3.20.20.70">
    <property type="entry name" value="Aldolase class I"/>
    <property type="match status" value="1"/>
</dbReference>
<dbReference type="Proteomes" id="UP000434639">
    <property type="component" value="Unassembled WGS sequence"/>
</dbReference>
<feature type="domain" description="N-(5'phosphoribosyl) anthranilate isomerase (PRAI)" evidence="10">
    <location>
        <begin position="7"/>
        <end position="208"/>
    </location>
</feature>
<evidence type="ECO:0000256" key="2">
    <source>
        <dbReference type="ARBA" id="ARBA00004664"/>
    </source>
</evidence>
<organism evidence="11 12">
    <name type="scientific">Metabacillus mangrovi</name>
    <dbReference type="NCBI Taxonomy" id="1491830"/>
    <lineage>
        <taxon>Bacteria</taxon>
        <taxon>Bacillati</taxon>
        <taxon>Bacillota</taxon>
        <taxon>Bacilli</taxon>
        <taxon>Bacillales</taxon>
        <taxon>Bacillaceae</taxon>
        <taxon>Metabacillus</taxon>
    </lineage>
</organism>
<evidence type="ECO:0000256" key="3">
    <source>
        <dbReference type="ARBA" id="ARBA00012572"/>
    </source>
</evidence>